<protein>
    <submittedName>
        <fullName evidence="1">(African queen) hypothetical protein</fullName>
    </submittedName>
</protein>
<dbReference type="EMBL" id="CAKASE010000048">
    <property type="protein sequence ID" value="CAG9562578.1"/>
    <property type="molecule type" value="Genomic_DNA"/>
</dbReference>
<accession>A0A8J2QIT1</accession>
<dbReference type="Proteomes" id="UP000789524">
    <property type="component" value="Unassembled WGS sequence"/>
</dbReference>
<keyword evidence="2" id="KW-1185">Reference proteome</keyword>
<sequence length="112" mass="12330">MKAPVQREASLGIIKRYLDIRGSSTIMTVELKGCAECEIDCCFLAVLLRAPAGVRLHNSTIKMPTSPAASPIQLQWTRIPTSNWDRGCTVACDMLRGAGRDVRLEIQSVNEK</sequence>
<evidence type="ECO:0000313" key="1">
    <source>
        <dbReference type="EMBL" id="CAG9562578.1"/>
    </source>
</evidence>
<dbReference type="OrthoDB" id="10617662at2759"/>
<proteinExistence type="predicted"/>
<gene>
    <name evidence="1" type="ORF">DCHRY22_LOCUS3892</name>
</gene>
<evidence type="ECO:0000313" key="2">
    <source>
        <dbReference type="Proteomes" id="UP000789524"/>
    </source>
</evidence>
<comment type="caution">
    <text evidence="1">The sequence shown here is derived from an EMBL/GenBank/DDBJ whole genome shotgun (WGS) entry which is preliminary data.</text>
</comment>
<name>A0A8J2QIT1_9NEOP</name>
<dbReference type="AlphaFoldDB" id="A0A8J2QIT1"/>
<reference evidence="1" key="1">
    <citation type="submission" date="2021-09" db="EMBL/GenBank/DDBJ databases">
        <authorList>
            <person name="Martin H S."/>
        </authorList>
    </citation>
    <scope>NUCLEOTIDE SEQUENCE</scope>
</reference>
<organism evidence="1 2">
    <name type="scientific">Danaus chrysippus</name>
    <name type="common">African queen</name>
    <dbReference type="NCBI Taxonomy" id="151541"/>
    <lineage>
        <taxon>Eukaryota</taxon>
        <taxon>Metazoa</taxon>
        <taxon>Ecdysozoa</taxon>
        <taxon>Arthropoda</taxon>
        <taxon>Hexapoda</taxon>
        <taxon>Insecta</taxon>
        <taxon>Pterygota</taxon>
        <taxon>Neoptera</taxon>
        <taxon>Endopterygota</taxon>
        <taxon>Lepidoptera</taxon>
        <taxon>Glossata</taxon>
        <taxon>Ditrysia</taxon>
        <taxon>Papilionoidea</taxon>
        <taxon>Nymphalidae</taxon>
        <taxon>Danainae</taxon>
        <taxon>Danaini</taxon>
        <taxon>Danaina</taxon>
        <taxon>Danaus</taxon>
        <taxon>Anosia</taxon>
    </lineage>
</organism>